<dbReference type="InParanoid" id="A0A6L2PZ90"/>
<dbReference type="FunFam" id="2.40.10.10:FF:000025">
    <property type="entry name" value="serine proteases 1/2"/>
    <property type="match status" value="1"/>
</dbReference>
<dbReference type="CDD" id="cd00190">
    <property type="entry name" value="Tryp_SPc"/>
    <property type="match status" value="1"/>
</dbReference>
<dbReference type="PANTHER" id="PTHR24258">
    <property type="entry name" value="SERINE PROTEASE-RELATED"/>
    <property type="match status" value="1"/>
</dbReference>
<protein>
    <recommendedName>
        <fullName evidence="9">Peptidase S1 domain-containing protein</fullName>
    </recommendedName>
</protein>
<evidence type="ECO:0000256" key="4">
    <source>
        <dbReference type="ARBA" id="ARBA00022825"/>
    </source>
</evidence>
<feature type="domain" description="Peptidase S1" evidence="9">
    <location>
        <begin position="184"/>
        <end position="415"/>
    </location>
</feature>
<keyword evidence="3 7" id="KW-0378">Hydrolase</keyword>
<keyword evidence="11" id="KW-1185">Reference proteome</keyword>
<dbReference type="GO" id="GO:0006508">
    <property type="term" value="P:proteolysis"/>
    <property type="evidence" value="ECO:0007669"/>
    <property type="project" value="UniProtKB-KW"/>
</dbReference>
<dbReference type="PANTHER" id="PTHR24258:SF136">
    <property type="entry name" value="GH06673P-RELATED"/>
    <property type="match status" value="1"/>
</dbReference>
<dbReference type="Pfam" id="PF00089">
    <property type="entry name" value="Trypsin"/>
    <property type="match status" value="1"/>
</dbReference>
<accession>A0A6L2PZ90</accession>
<name>A0A6L2PZ90_COPFO</name>
<comment type="caution">
    <text evidence="10">The sequence shown here is derived from an EMBL/GenBank/DDBJ whole genome shotgun (WGS) entry which is preliminary data.</text>
</comment>
<keyword evidence="8" id="KW-1133">Transmembrane helix</keyword>
<feature type="transmembrane region" description="Helical" evidence="8">
    <location>
        <begin position="27"/>
        <end position="47"/>
    </location>
</feature>
<keyword evidence="1 7" id="KW-0645">Protease</keyword>
<evidence type="ECO:0000256" key="7">
    <source>
        <dbReference type="RuleBase" id="RU363034"/>
    </source>
</evidence>
<dbReference type="SMART" id="SM00020">
    <property type="entry name" value="Tryp_SPc"/>
    <property type="match status" value="1"/>
</dbReference>
<evidence type="ECO:0000256" key="5">
    <source>
        <dbReference type="ARBA" id="ARBA00023145"/>
    </source>
</evidence>
<sequence>MKTFLALAFLATIGVLSLCGLTHYNTAYSFVWSFGLNTVWFWCVLLIQNTVYSWYRRLFKNTAYFSDDLLHYNTVQSLSCDIMALVPRNQAICAFRLDSKIRSDKFMYSKFRAGADLKSRRMVIPVNPSHTAEEWLNIMAAQKQSPQQFPGFKRGTKPQPGDAYLLIMQFAGKVAVPEDHHHRITNGIVASRGQFPWQVSIITDSTWYCGGSVISNDWVLTAAHCGGSVYRVRFGANRLNSDEFGALIGQTTESILHSDYDDVNLYNDIALIRISSNISVTVSDFIRPVKLPCRDPNPPDFDGVTARVSGWGQTSDAVTGVTDVLNYVDLLVITNTQCATVFGSYIISSTLCVSTLGGQSTCNGDSGGPLVTEIDGAYTQIGVVSFAAAAGCELEYPAGFARVTSYLDWIETNSGIQIPSCEI</sequence>
<dbReference type="SUPFAM" id="SSF50494">
    <property type="entry name" value="Trypsin-like serine proteases"/>
    <property type="match status" value="1"/>
</dbReference>
<dbReference type="InterPro" id="IPR018114">
    <property type="entry name" value="TRYPSIN_HIS"/>
</dbReference>
<dbReference type="EMBL" id="BLKM01000652">
    <property type="protein sequence ID" value="GFG36602.1"/>
    <property type="molecule type" value="Genomic_DNA"/>
</dbReference>
<dbReference type="InterPro" id="IPR043504">
    <property type="entry name" value="Peptidase_S1_PA_chymotrypsin"/>
</dbReference>
<dbReference type="InterPro" id="IPR001314">
    <property type="entry name" value="Peptidase_S1A"/>
</dbReference>
<dbReference type="InterPro" id="IPR001254">
    <property type="entry name" value="Trypsin_dom"/>
</dbReference>
<evidence type="ECO:0000256" key="1">
    <source>
        <dbReference type="ARBA" id="ARBA00022670"/>
    </source>
</evidence>
<dbReference type="GO" id="GO:0004252">
    <property type="term" value="F:serine-type endopeptidase activity"/>
    <property type="evidence" value="ECO:0007669"/>
    <property type="project" value="InterPro"/>
</dbReference>
<dbReference type="AlphaFoldDB" id="A0A6L2PZ90"/>
<keyword evidence="8" id="KW-0812">Transmembrane</keyword>
<dbReference type="OrthoDB" id="5597713at2759"/>
<dbReference type="InterPro" id="IPR009003">
    <property type="entry name" value="Peptidase_S1_PA"/>
</dbReference>
<keyword evidence="2" id="KW-0732">Signal</keyword>
<evidence type="ECO:0000256" key="3">
    <source>
        <dbReference type="ARBA" id="ARBA00022801"/>
    </source>
</evidence>
<keyword evidence="4 7" id="KW-0720">Serine protease</keyword>
<keyword evidence="8" id="KW-0472">Membrane</keyword>
<organism evidence="10 11">
    <name type="scientific">Coptotermes formosanus</name>
    <name type="common">Formosan subterranean termite</name>
    <dbReference type="NCBI Taxonomy" id="36987"/>
    <lineage>
        <taxon>Eukaryota</taxon>
        <taxon>Metazoa</taxon>
        <taxon>Ecdysozoa</taxon>
        <taxon>Arthropoda</taxon>
        <taxon>Hexapoda</taxon>
        <taxon>Insecta</taxon>
        <taxon>Pterygota</taxon>
        <taxon>Neoptera</taxon>
        <taxon>Polyneoptera</taxon>
        <taxon>Dictyoptera</taxon>
        <taxon>Blattodea</taxon>
        <taxon>Blattoidea</taxon>
        <taxon>Termitoidae</taxon>
        <taxon>Rhinotermitidae</taxon>
        <taxon>Coptotermes</taxon>
    </lineage>
</organism>
<dbReference type="PROSITE" id="PS00135">
    <property type="entry name" value="TRYPSIN_SER"/>
    <property type="match status" value="1"/>
</dbReference>
<evidence type="ECO:0000256" key="8">
    <source>
        <dbReference type="SAM" id="Phobius"/>
    </source>
</evidence>
<dbReference type="PROSITE" id="PS00134">
    <property type="entry name" value="TRYPSIN_HIS"/>
    <property type="match status" value="1"/>
</dbReference>
<dbReference type="Proteomes" id="UP000502823">
    <property type="component" value="Unassembled WGS sequence"/>
</dbReference>
<dbReference type="FunFam" id="2.40.10.10:FF:000068">
    <property type="entry name" value="transmembrane protease serine 2"/>
    <property type="match status" value="1"/>
</dbReference>
<keyword evidence="5" id="KW-0865">Zymogen</keyword>
<reference evidence="11" key="1">
    <citation type="submission" date="2020-01" db="EMBL/GenBank/DDBJ databases">
        <title>Draft genome sequence of the Termite Coptotermes fromosanus.</title>
        <authorList>
            <person name="Itakura S."/>
            <person name="Yosikawa Y."/>
            <person name="Umezawa K."/>
        </authorList>
    </citation>
    <scope>NUCLEOTIDE SEQUENCE [LARGE SCALE GENOMIC DNA]</scope>
</reference>
<evidence type="ECO:0000313" key="11">
    <source>
        <dbReference type="Proteomes" id="UP000502823"/>
    </source>
</evidence>
<evidence type="ECO:0000313" key="10">
    <source>
        <dbReference type="EMBL" id="GFG36602.1"/>
    </source>
</evidence>
<proteinExistence type="predicted"/>
<evidence type="ECO:0000256" key="6">
    <source>
        <dbReference type="ARBA" id="ARBA00023157"/>
    </source>
</evidence>
<dbReference type="PRINTS" id="PR00722">
    <property type="entry name" value="CHYMOTRYPSIN"/>
</dbReference>
<gene>
    <name evidence="10" type="ORF">Cfor_05815</name>
</gene>
<evidence type="ECO:0000259" key="9">
    <source>
        <dbReference type="PROSITE" id="PS50240"/>
    </source>
</evidence>
<dbReference type="FunCoup" id="A0A6L2PZ90">
    <property type="interactions" value="24"/>
</dbReference>
<dbReference type="InterPro" id="IPR033116">
    <property type="entry name" value="TRYPSIN_SER"/>
</dbReference>
<dbReference type="PROSITE" id="PS50240">
    <property type="entry name" value="TRYPSIN_DOM"/>
    <property type="match status" value="1"/>
</dbReference>
<keyword evidence="6" id="KW-1015">Disulfide bond</keyword>
<evidence type="ECO:0000256" key="2">
    <source>
        <dbReference type="ARBA" id="ARBA00022729"/>
    </source>
</evidence>
<dbReference type="Gene3D" id="2.40.10.10">
    <property type="entry name" value="Trypsin-like serine proteases"/>
    <property type="match status" value="2"/>
</dbReference>